<protein>
    <submittedName>
        <fullName evidence="3">Uncharacterized protein</fullName>
    </submittedName>
</protein>
<reference evidence="3" key="1">
    <citation type="submission" date="2021-03" db="EMBL/GenBank/DDBJ databases">
        <authorList>
            <person name="Li Z."/>
            <person name="Yang C."/>
        </authorList>
    </citation>
    <scope>NUCLEOTIDE SEQUENCE</scope>
    <source>
        <strain evidence="3">Dzin_1.0</strain>
        <tissue evidence="3">Leaf</tissue>
    </source>
</reference>
<dbReference type="PANTHER" id="PTHR37754">
    <property type="entry name" value="CALCIUM ION-BINDING PROTEIN"/>
    <property type="match status" value="1"/>
</dbReference>
<evidence type="ECO:0000313" key="3">
    <source>
        <dbReference type="EMBL" id="KAJ0970701.1"/>
    </source>
</evidence>
<sequence>MKVKDLLSRNPMIGLLAWLGLGTLLYPSLALQVCCSDCTCVPISALKLSIASLMGNQKSSLRKLERLRMESVLADIFILFFNDKVCTFDEFYEAFLDFCSKFNSILPGRHFCVPLEDVKVCYGKWNEELDEDAKLALIAELLREHLVIDHTNDTVLMTGLITPPVAVFLKRVVPDFIFVPICTVLAVFAAKMIQNKRQNDLVRYQFHSSSQQQA</sequence>
<dbReference type="EMBL" id="JAGGNH010000005">
    <property type="protein sequence ID" value="KAJ0970701.1"/>
    <property type="molecule type" value="Genomic_DNA"/>
</dbReference>
<organism evidence="3 4">
    <name type="scientific">Dioscorea zingiberensis</name>
    <dbReference type="NCBI Taxonomy" id="325984"/>
    <lineage>
        <taxon>Eukaryota</taxon>
        <taxon>Viridiplantae</taxon>
        <taxon>Streptophyta</taxon>
        <taxon>Embryophyta</taxon>
        <taxon>Tracheophyta</taxon>
        <taxon>Spermatophyta</taxon>
        <taxon>Magnoliopsida</taxon>
        <taxon>Liliopsida</taxon>
        <taxon>Dioscoreales</taxon>
        <taxon>Dioscoreaceae</taxon>
        <taxon>Dioscorea</taxon>
    </lineage>
</organism>
<keyword evidence="2" id="KW-0732">Signal</keyword>
<dbReference type="Proteomes" id="UP001085076">
    <property type="component" value="Miscellaneous, Linkage group lg05"/>
</dbReference>
<evidence type="ECO:0000256" key="1">
    <source>
        <dbReference type="SAM" id="Phobius"/>
    </source>
</evidence>
<dbReference type="OrthoDB" id="1868634at2759"/>
<feature type="transmembrane region" description="Helical" evidence="1">
    <location>
        <begin position="176"/>
        <end position="193"/>
    </location>
</feature>
<reference evidence="3" key="2">
    <citation type="journal article" date="2022" name="Hortic Res">
        <title>The genome of Dioscorea zingiberensis sheds light on the biosynthesis, origin and evolution of the medicinally important diosgenin saponins.</title>
        <authorList>
            <person name="Li Y."/>
            <person name="Tan C."/>
            <person name="Li Z."/>
            <person name="Guo J."/>
            <person name="Li S."/>
            <person name="Chen X."/>
            <person name="Wang C."/>
            <person name="Dai X."/>
            <person name="Yang H."/>
            <person name="Song W."/>
            <person name="Hou L."/>
            <person name="Xu J."/>
            <person name="Tong Z."/>
            <person name="Xu A."/>
            <person name="Yuan X."/>
            <person name="Wang W."/>
            <person name="Yang Q."/>
            <person name="Chen L."/>
            <person name="Sun Z."/>
            <person name="Wang K."/>
            <person name="Pan B."/>
            <person name="Chen J."/>
            <person name="Bao Y."/>
            <person name="Liu F."/>
            <person name="Qi X."/>
            <person name="Gang D.R."/>
            <person name="Wen J."/>
            <person name="Li J."/>
        </authorList>
    </citation>
    <scope>NUCLEOTIDE SEQUENCE</scope>
    <source>
        <strain evidence="3">Dzin_1.0</strain>
    </source>
</reference>
<evidence type="ECO:0000256" key="2">
    <source>
        <dbReference type="SAM" id="SignalP"/>
    </source>
</evidence>
<comment type="caution">
    <text evidence="3">The sequence shown here is derived from an EMBL/GenBank/DDBJ whole genome shotgun (WGS) entry which is preliminary data.</text>
</comment>
<evidence type="ECO:0000313" key="4">
    <source>
        <dbReference type="Proteomes" id="UP001085076"/>
    </source>
</evidence>
<keyword evidence="1" id="KW-0472">Membrane</keyword>
<keyword evidence="1" id="KW-0812">Transmembrane</keyword>
<keyword evidence="1" id="KW-1133">Transmembrane helix</keyword>
<feature type="signal peptide" evidence="2">
    <location>
        <begin position="1"/>
        <end position="30"/>
    </location>
</feature>
<dbReference type="PANTHER" id="PTHR37754:SF1">
    <property type="entry name" value="CALCIUM ION-BINDING PROTEIN"/>
    <property type="match status" value="1"/>
</dbReference>
<dbReference type="AlphaFoldDB" id="A0A9D5CCB3"/>
<keyword evidence="4" id="KW-1185">Reference proteome</keyword>
<gene>
    <name evidence="3" type="ORF">J5N97_018660</name>
</gene>
<proteinExistence type="predicted"/>
<feature type="chain" id="PRO_5039390178" evidence="2">
    <location>
        <begin position="31"/>
        <end position="214"/>
    </location>
</feature>
<accession>A0A9D5CCB3</accession>
<name>A0A9D5CCB3_9LILI</name>